<dbReference type="AlphaFoldDB" id="A0A0L6CN78"/>
<name>A0A0L6CN78_9MICO</name>
<dbReference type="NCBIfam" id="NF006743">
    <property type="entry name" value="PRK09270.1-2"/>
    <property type="match status" value="1"/>
</dbReference>
<feature type="domain" description="Phosphoribulokinase/uridine kinase" evidence="1">
    <location>
        <begin position="12"/>
        <end position="194"/>
    </location>
</feature>
<evidence type="ECO:0000259" key="1">
    <source>
        <dbReference type="Pfam" id="PF00485"/>
    </source>
</evidence>
<dbReference type="PANTHER" id="PTHR10285">
    <property type="entry name" value="URIDINE KINASE"/>
    <property type="match status" value="1"/>
</dbReference>
<evidence type="ECO:0000313" key="3">
    <source>
        <dbReference type="Proteomes" id="UP000037397"/>
    </source>
</evidence>
<dbReference type="Gene3D" id="3.40.50.300">
    <property type="entry name" value="P-loop containing nucleotide triphosphate hydrolases"/>
    <property type="match status" value="1"/>
</dbReference>
<dbReference type="Proteomes" id="UP000037397">
    <property type="component" value="Unassembled WGS sequence"/>
</dbReference>
<dbReference type="Pfam" id="PF00485">
    <property type="entry name" value="PRK"/>
    <property type="match status" value="1"/>
</dbReference>
<dbReference type="GO" id="GO:0005524">
    <property type="term" value="F:ATP binding"/>
    <property type="evidence" value="ECO:0007669"/>
    <property type="project" value="InterPro"/>
</dbReference>
<comment type="caution">
    <text evidence="2">The sequence shown here is derived from an EMBL/GenBank/DDBJ whole genome shotgun (WGS) entry which is preliminary data.</text>
</comment>
<dbReference type="InterPro" id="IPR027417">
    <property type="entry name" value="P-loop_NTPase"/>
</dbReference>
<dbReference type="InterPro" id="IPR006083">
    <property type="entry name" value="PRK/URK"/>
</dbReference>
<dbReference type="SUPFAM" id="SSF52540">
    <property type="entry name" value="P-loop containing nucleoside triphosphate hydrolases"/>
    <property type="match status" value="1"/>
</dbReference>
<gene>
    <name evidence="2" type="ORF">VV01_01450</name>
</gene>
<sequence length="199" mass="21400">MLTSVPEPGRFVLGIAGAPGAGKSTCAARLVDQATAAGVSAVVVPMDGFHLAQSVLEARGLADVKGAPETFDAYGYLAVLQRVRAADHTVWAPSFDRTLEEPVAGSIAVEPGVRLVVTEGNYLLDAADPWVRTADLLDETWFVQVPDELRRTRLIARHKRFGRSHAEAVEHALGSDERNARRIAATRERADLVITPPVD</sequence>
<organism evidence="2 3">
    <name type="scientific">Luteipulveratus halotolerans</name>
    <dbReference type="NCBI Taxonomy" id="1631356"/>
    <lineage>
        <taxon>Bacteria</taxon>
        <taxon>Bacillati</taxon>
        <taxon>Actinomycetota</taxon>
        <taxon>Actinomycetes</taxon>
        <taxon>Micrococcales</taxon>
        <taxon>Dermacoccaceae</taxon>
        <taxon>Luteipulveratus</taxon>
    </lineage>
</organism>
<dbReference type="STRING" id="1631356.VV01_01450"/>
<reference evidence="3" key="1">
    <citation type="submission" date="2015-03" db="EMBL/GenBank/DDBJ databases">
        <title>Luteipulveratus halotolerans sp. nov., a novel actinobacterium (Dermacoccaceae) from Sarawak, Malaysia.</title>
        <authorList>
            <person name="Juboi H."/>
            <person name="Basik A."/>
            <person name="Shamsul S.S."/>
            <person name="Arnold P."/>
            <person name="Schmitt E.K."/>
            <person name="Sanglier J.-J."/>
            <person name="Yeo T."/>
        </authorList>
    </citation>
    <scope>NUCLEOTIDE SEQUENCE [LARGE SCALE GENOMIC DNA]</scope>
    <source>
        <strain evidence="3">C296001</strain>
    </source>
</reference>
<protein>
    <recommendedName>
        <fullName evidence="1">Phosphoribulokinase/uridine kinase domain-containing protein</fullName>
    </recommendedName>
</protein>
<accession>A0A0L6CN78</accession>
<keyword evidence="3" id="KW-1185">Reference proteome</keyword>
<evidence type="ECO:0000313" key="2">
    <source>
        <dbReference type="EMBL" id="KNX39110.1"/>
    </source>
</evidence>
<dbReference type="GO" id="GO:0016301">
    <property type="term" value="F:kinase activity"/>
    <property type="evidence" value="ECO:0007669"/>
    <property type="project" value="InterPro"/>
</dbReference>
<dbReference type="EMBL" id="LAIR01000002">
    <property type="protein sequence ID" value="KNX39110.1"/>
    <property type="molecule type" value="Genomic_DNA"/>
</dbReference>
<proteinExistence type="predicted"/>